<comment type="caution">
    <text evidence="5">The sequence shown here is derived from an EMBL/GenBank/DDBJ whole genome shotgun (WGS) entry which is preliminary data.</text>
</comment>
<dbReference type="InterPro" id="IPR028081">
    <property type="entry name" value="Leu-bd"/>
</dbReference>
<evidence type="ECO:0000256" key="2">
    <source>
        <dbReference type="ARBA" id="ARBA00022729"/>
    </source>
</evidence>
<feature type="chain" id="PRO_5045134265" evidence="3">
    <location>
        <begin position="24"/>
        <end position="400"/>
    </location>
</feature>
<evidence type="ECO:0000259" key="4">
    <source>
        <dbReference type="Pfam" id="PF13458"/>
    </source>
</evidence>
<dbReference type="Proteomes" id="UP001226867">
    <property type="component" value="Unassembled WGS sequence"/>
</dbReference>
<organism evidence="5 6">
    <name type="scientific">Variovorax ginsengisoli</name>
    <dbReference type="NCBI Taxonomy" id="363844"/>
    <lineage>
        <taxon>Bacteria</taxon>
        <taxon>Pseudomonadati</taxon>
        <taxon>Pseudomonadota</taxon>
        <taxon>Betaproteobacteria</taxon>
        <taxon>Burkholderiales</taxon>
        <taxon>Comamonadaceae</taxon>
        <taxon>Variovorax</taxon>
    </lineage>
</organism>
<name>A0ABT9S9P0_9BURK</name>
<gene>
    <name evidence="5" type="ORF">J2W36_003339</name>
</gene>
<evidence type="ECO:0000313" key="5">
    <source>
        <dbReference type="EMBL" id="MDP9901073.1"/>
    </source>
</evidence>
<evidence type="ECO:0000256" key="1">
    <source>
        <dbReference type="ARBA" id="ARBA00010062"/>
    </source>
</evidence>
<feature type="domain" description="Leucine-binding protein" evidence="4">
    <location>
        <begin position="33"/>
        <end position="385"/>
    </location>
</feature>
<feature type="signal peptide" evidence="3">
    <location>
        <begin position="1"/>
        <end position="23"/>
    </location>
</feature>
<dbReference type="Pfam" id="PF13458">
    <property type="entry name" value="Peripla_BP_6"/>
    <property type="match status" value="1"/>
</dbReference>
<accession>A0ABT9S9P0</accession>
<dbReference type="RefSeq" id="WP_307690862.1">
    <property type="nucleotide sequence ID" value="NZ_JAUSRO010000010.1"/>
</dbReference>
<comment type="similarity">
    <text evidence="1">Belongs to the leucine-binding protein family.</text>
</comment>
<dbReference type="EMBL" id="JAUSRO010000010">
    <property type="protein sequence ID" value="MDP9901073.1"/>
    <property type="molecule type" value="Genomic_DNA"/>
</dbReference>
<keyword evidence="6" id="KW-1185">Reference proteome</keyword>
<keyword evidence="2 3" id="KW-0732">Signal</keyword>
<proteinExistence type="inferred from homology"/>
<evidence type="ECO:0000313" key="6">
    <source>
        <dbReference type="Proteomes" id="UP001226867"/>
    </source>
</evidence>
<dbReference type="PROSITE" id="PS51257">
    <property type="entry name" value="PROKAR_LIPOPROTEIN"/>
    <property type="match status" value="1"/>
</dbReference>
<dbReference type="CDD" id="cd06343">
    <property type="entry name" value="PBP1_ABC_ligand_binding-like"/>
    <property type="match status" value="1"/>
</dbReference>
<evidence type="ECO:0000256" key="3">
    <source>
        <dbReference type="SAM" id="SignalP"/>
    </source>
</evidence>
<dbReference type="Gene3D" id="3.40.50.2300">
    <property type="match status" value="2"/>
</dbReference>
<dbReference type="PANTHER" id="PTHR47235">
    <property type="entry name" value="BLR6548 PROTEIN"/>
    <property type="match status" value="1"/>
</dbReference>
<dbReference type="SUPFAM" id="SSF53822">
    <property type="entry name" value="Periplasmic binding protein-like I"/>
    <property type="match status" value="1"/>
</dbReference>
<sequence>MPLRRHFIAALVGTTFACSSLHAAEPGITPTEILIGSTQPFSGPASAYGSAGFAIEAYFAKVNDEGGIHGRKLRLMALDDAFTPSKTVEQTRKLVEQEGVFLMFGSQGTAANAAVQKYLNAKKVPQLFVMSGSHVFQTPDKTPWTVPGLLSYYAESRTYATHILRNTPDAKVGVLYQNDDFGKDYLRGVKAGLGAQAARLVVAEQSYEVTDPTVDSQIVALRAAGVDTLVMGTLSKQTSQAIRKIHDLGWKPQIYLSYISAAVSPTLANAGLEKSVGILTATVIKDPTDTRWHQDPDYLEWLAWMKKYYPKGDVSNMSNVYAYVANNTLVHVLRAAGPNPTREEVLKRMTTLTDYAAPMLVPGVTLSFKPDDYTGFRRMQLQRFDGAKWVPVGTPIGDGA</sequence>
<reference evidence="5 6" key="1">
    <citation type="submission" date="2023-07" db="EMBL/GenBank/DDBJ databases">
        <title>Sorghum-associated microbial communities from plants grown in Nebraska, USA.</title>
        <authorList>
            <person name="Schachtman D."/>
        </authorList>
    </citation>
    <scope>NUCLEOTIDE SEQUENCE [LARGE SCALE GENOMIC DNA]</scope>
    <source>
        <strain evidence="5 6">DS1607</strain>
    </source>
</reference>
<dbReference type="InterPro" id="IPR028082">
    <property type="entry name" value="Peripla_BP_I"/>
</dbReference>
<dbReference type="PANTHER" id="PTHR47235:SF1">
    <property type="entry name" value="BLR6548 PROTEIN"/>
    <property type="match status" value="1"/>
</dbReference>
<protein>
    <submittedName>
        <fullName evidence="5">Branched-chain amino acid transport system substrate-binding protein</fullName>
    </submittedName>
</protein>